<organism evidence="1 2">
    <name type="scientific">Natrarchaeobius chitinivorans</name>
    <dbReference type="NCBI Taxonomy" id="1679083"/>
    <lineage>
        <taxon>Archaea</taxon>
        <taxon>Methanobacteriati</taxon>
        <taxon>Methanobacteriota</taxon>
        <taxon>Stenosarchaea group</taxon>
        <taxon>Halobacteria</taxon>
        <taxon>Halobacteriales</taxon>
        <taxon>Natrialbaceae</taxon>
        <taxon>Natrarchaeobius</taxon>
    </lineage>
</organism>
<evidence type="ECO:0008006" key="3">
    <source>
        <dbReference type="Google" id="ProtNLM"/>
    </source>
</evidence>
<evidence type="ECO:0000313" key="1">
    <source>
        <dbReference type="EMBL" id="RQH03054.1"/>
    </source>
</evidence>
<reference evidence="1 2" key="1">
    <citation type="submission" date="2018-10" db="EMBL/GenBank/DDBJ databases">
        <title>Natrarchaeobius chitinivorans gen. nov., sp. nov., and Natrarchaeobius haloalkaliphilus sp. nov., alkaliphilic, chitin-utilizing haloarchaea from hypersaline alkaline lakes.</title>
        <authorList>
            <person name="Sorokin D.Y."/>
            <person name="Elcheninov A.G."/>
            <person name="Kostrikina N.A."/>
            <person name="Bale N.J."/>
            <person name="Sinninghe Damste J.S."/>
            <person name="Khijniak T.V."/>
            <person name="Kublanov I.V."/>
            <person name="Toshchakov S.V."/>
        </authorList>
    </citation>
    <scope>NUCLEOTIDE SEQUENCE [LARGE SCALE GENOMIC DNA]</scope>
    <source>
        <strain evidence="1 2">AArcht7</strain>
    </source>
</reference>
<name>A0A3N6MG70_NATCH</name>
<dbReference type="AlphaFoldDB" id="A0A3N6MG70"/>
<evidence type="ECO:0000313" key="2">
    <source>
        <dbReference type="Proteomes" id="UP000281431"/>
    </source>
</evidence>
<keyword evidence="2" id="KW-1185">Reference proteome</keyword>
<comment type="caution">
    <text evidence="1">The sequence shown here is derived from an EMBL/GenBank/DDBJ whole genome shotgun (WGS) entry which is preliminary data.</text>
</comment>
<accession>A0A3N6MG70</accession>
<dbReference type="EMBL" id="REFZ01000001">
    <property type="protein sequence ID" value="RQH03054.1"/>
    <property type="molecule type" value="Genomic_DNA"/>
</dbReference>
<gene>
    <name evidence="1" type="ORF">EA472_00165</name>
</gene>
<proteinExistence type="predicted"/>
<dbReference type="Proteomes" id="UP000281431">
    <property type="component" value="Unassembled WGS sequence"/>
</dbReference>
<protein>
    <recommendedName>
        <fullName evidence="3">Transposase</fullName>
    </recommendedName>
</protein>
<sequence length="102" mass="11538">MLVAIRIAANAGTGDQRVGISRVHRRWFECAACKRTVSRTTAAIRPFDGRSRRFSFDVGPALTPVRRRLRARVRSTVAAPMPGHRRSRIAYSDFSITYPHRS</sequence>